<accession>A0A8E2JL27</accession>
<evidence type="ECO:0000313" key="3">
    <source>
        <dbReference type="Proteomes" id="UP000250266"/>
    </source>
</evidence>
<organism evidence="2 3">
    <name type="scientific">Lepidopterella palustris CBS 459.81</name>
    <dbReference type="NCBI Taxonomy" id="1314670"/>
    <lineage>
        <taxon>Eukaryota</taxon>
        <taxon>Fungi</taxon>
        <taxon>Dikarya</taxon>
        <taxon>Ascomycota</taxon>
        <taxon>Pezizomycotina</taxon>
        <taxon>Dothideomycetes</taxon>
        <taxon>Pleosporomycetidae</taxon>
        <taxon>Mytilinidiales</taxon>
        <taxon>Argynnaceae</taxon>
        <taxon>Lepidopterella</taxon>
    </lineage>
</organism>
<keyword evidence="3" id="KW-1185">Reference proteome</keyword>
<feature type="compositionally biased region" description="Polar residues" evidence="1">
    <location>
        <begin position="169"/>
        <end position="180"/>
    </location>
</feature>
<dbReference type="EMBL" id="KV744811">
    <property type="protein sequence ID" value="OCK85939.1"/>
    <property type="molecule type" value="Genomic_DNA"/>
</dbReference>
<feature type="compositionally biased region" description="Low complexity" evidence="1">
    <location>
        <begin position="115"/>
        <end position="132"/>
    </location>
</feature>
<evidence type="ECO:0000313" key="2">
    <source>
        <dbReference type="EMBL" id="OCK85939.1"/>
    </source>
</evidence>
<feature type="compositionally biased region" description="Pro residues" evidence="1">
    <location>
        <begin position="1"/>
        <end position="10"/>
    </location>
</feature>
<feature type="compositionally biased region" description="Polar residues" evidence="1">
    <location>
        <begin position="105"/>
        <end position="114"/>
    </location>
</feature>
<proteinExistence type="predicted"/>
<reference evidence="2 3" key="1">
    <citation type="journal article" date="2016" name="Nat. Commun.">
        <title>Ectomycorrhizal ecology is imprinted in the genome of the dominant symbiotic fungus Cenococcum geophilum.</title>
        <authorList>
            <consortium name="DOE Joint Genome Institute"/>
            <person name="Peter M."/>
            <person name="Kohler A."/>
            <person name="Ohm R.A."/>
            <person name="Kuo A."/>
            <person name="Krutzmann J."/>
            <person name="Morin E."/>
            <person name="Arend M."/>
            <person name="Barry K.W."/>
            <person name="Binder M."/>
            <person name="Choi C."/>
            <person name="Clum A."/>
            <person name="Copeland A."/>
            <person name="Grisel N."/>
            <person name="Haridas S."/>
            <person name="Kipfer T."/>
            <person name="LaButti K."/>
            <person name="Lindquist E."/>
            <person name="Lipzen A."/>
            <person name="Maire R."/>
            <person name="Meier B."/>
            <person name="Mihaltcheva S."/>
            <person name="Molinier V."/>
            <person name="Murat C."/>
            <person name="Poggeler S."/>
            <person name="Quandt C.A."/>
            <person name="Sperisen C."/>
            <person name="Tritt A."/>
            <person name="Tisserant E."/>
            <person name="Crous P.W."/>
            <person name="Henrissat B."/>
            <person name="Nehls U."/>
            <person name="Egli S."/>
            <person name="Spatafora J.W."/>
            <person name="Grigoriev I.V."/>
            <person name="Martin F.M."/>
        </authorList>
    </citation>
    <scope>NUCLEOTIDE SEQUENCE [LARGE SCALE GENOMIC DNA]</scope>
    <source>
        <strain evidence="2 3">CBS 459.81</strain>
    </source>
</reference>
<evidence type="ECO:0000256" key="1">
    <source>
        <dbReference type="SAM" id="MobiDB-lite"/>
    </source>
</evidence>
<dbReference type="Proteomes" id="UP000250266">
    <property type="component" value="Unassembled WGS sequence"/>
</dbReference>
<gene>
    <name evidence="2" type="ORF">K432DRAFT_399816</name>
</gene>
<feature type="compositionally biased region" description="Low complexity" evidence="1">
    <location>
        <begin position="11"/>
        <end position="21"/>
    </location>
</feature>
<name>A0A8E2JL27_9PEZI</name>
<dbReference type="AlphaFoldDB" id="A0A8E2JL27"/>
<protein>
    <submittedName>
        <fullName evidence="2">Uncharacterized protein</fullName>
    </submittedName>
</protein>
<feature type="compositionally biased region" description="Basic residues" evidence="1">
    <location>
        <begin position="150"/>
        <end position="160"/>
    </location>
</feature>
<sequence length="180" mass="19989">MPPQPMPSYQPPSNYQPSSIYQPPPNNCQPMPGYSQQPQYQLLPRDMINNGYADPMPPLLQHSHHESRSFPAAVVNPPSQGRMAPPHRRPIPTPTPQDDFIGSLPPTTQPQAPNSPSRQSRPDLLPSSLPPLLDRPRPEECKPVPVPVAKKLKLPKKRQLPHPAPMAPNYTSTPPSQSRI</sequence>
<feature type="region of interest" description="Disordered" evidence="1">
    <location>
        <begin position="1"/>
        <end position="180"/>
    </location>
</feature>